<dbReference type="RefSeq" id="WP_092430122.1">
    <property type="nucleotide sequence ID" value="NZ_FNCL01000017.1"/>
</dbReference>
<dbReference type="Proteomes" id="UP000199392">
    <property type="component" value="Unassembled WGS sequence"/>
</dbReference>
<dbReference type="EMBL" id="FOZW01000017">
    <property type="protein sequence ID" value="SFT23004.1"/>
    <property type="molecule type" value="Genomic_DNA"/>
</dbReference>
<gene>
    <name evidence="1" type="ORF">SAMN04488050_11724</name>
</gene>
<dbReference type="OrthoDB" id="7874863at2"/>
<dbReference type="AlphaFoldDB" id="A0A1I6WBR5"/>
<proteinExistence type="predicted"/>
<accession>A0A1I6WBR5</accession>
<organism evidence="1 2">
    <name type="scientific">Alloyangia pacifica</name>
    <dbReference type="NCBI Taxonomy" id="311180"/>
    <lineage>
        <taxon>Bacteria</taxon>
        <taxon>Pseudomonadati</taxon>
        <taxon>Pseudomonadota</taxon>
        <taxon>Alphaproteobacteria</taxon>
        <taxon>Rhodobacterales</taxon>
        <taxon>Roseobacteraceae</taxon>
        <taxon>Alloyangia</taxon>
    </lineage>
</organism>
<evidence type="ECO:0000313" key="1">
    <source>
        <dbReference type="EMBL" id="SFT23004.1"/>
    </source>
</evidence>
<reference evidence="2" key="1">
    <citation type="submission" date="2016-10" db="EMBL/GenBank/DDBJ databases">
        <authorList>
            <person name="Varghese N."/>
            <person name="Submissions S."/>
        </authorList>
    </citation>
    <scope>NUCLEOTIDE SEQUENCE [LARGE SCALE GENOMIC DNA]</scope>
    <source>
        <strain evidence="2">DSM 26894</strain>
    </source>
</reference>
<name>A0A1I6WBR5_9RHOB</name>
<protein>
    <submittedName>
        <fullName evidence="1">Uncharacterized protein</fullName>
    </submittedName>
</protein>
<keyword evidence="2" id="KW-1185">Reference proteome</keyword>
<dbReference type="STRING" id="311180.SAMN04488050_11724"/>
<sequence>MIADNITDNRPIEHLDDVRALLLAERQKSLSETEWRFRMKGYGYQLRRTAQGVEVSRLPQNRLLGTLDA</sequence>
<evidence type="ECO:0000313" key="2">
    <source>
        <dbReference type="Proteomes" id="UP000199392"/>
    </source>
</evidence>